<dbReference type="AlphaFoldDB" id="A0A0M2Q0D8"/>
<sequence>MNIVPIVGANLRHTLKMGLGPKGRIFYEQKRQASSHKLQVKADFQTAALSCGLKLLACGCFA</sequence>
<dbReference type="EMBL" id="AJTX02000003">
    <property type="protein sequence ID" value="KKJ00778.1"/>
    <property type="molecule type" value="Genomic_DNA"/>
</dbReference>
<name>A0A0M2Q0D8_PROHO</name>
<evidence type="ECO:0000313" key="1">
    <source>
        <dbReference type="EMBL" id="KKJ00778.1"/>
    </source>
</evidence>
<keyword evidence="2" id="KW-1185">Reference proteome</keyword>
<organism evidence="1 2">
    <name type="scientific">Prochlorothrix hollandica PCC 9006 = CALU 1027</name>
    <dbReference type="NCBI Taxonomy" id="317619"/>
    <lineage>
        <taxon>Bacteria</taxon>
        <taxon>Bacillati</taxon>
        <taxon>Cyanobacteriota</taxon>
        <taxon>Cyanophyceae</taxon>
        <taxon>Prochlorotrichales</taxon>
        <taxon>Prochlorotrichaceae</taxon>
        <taxon>Prochlorothrix</taxon>
    </lineage>
</organism>
<protein>
    <submittedName>
        <fullName evidence="1">Uncharacterized protein</fullName>
    </submittedName>
</protein>
<proteinExistence type="predicted"/>
<accession>A0A0M2Q0D8</accession>
<reference evidence="1" key="1">
    <citation type="submission" date="2012-04" db="EMBL/GenBank/DDBJ databases">
        <authorList>
            <person name="Borisov I.G."/>
            <person name="Ivanikova N.V."/>
            <person name="Pinevich A.V."/>
        </authorList>
    </citation>
    <scope>NUCLEOTIDE SEQUENCE [LARGE SCALE GENOMIC DNA]</scope>
    <source>
        <strain evidence="1">CALU 1027</strain>
    </source>
</reference>
<comment type="caution">
    <text evidence="1">The sequence shown here is derived from an EMBL/GenBank/DDBJ whole genome shotgun (WGS) entry which is preliminary data.</text>
</comment>
<gene>
    <name evidence="1" type="ORF">PROH_05870</name>
</gene>
<evidence type="ECO:0000313" key="2">
    <source>
        <dbReference type="Proteomes" id="UP000034681"/>
    </source>
</evidence>
<dbReference type="Proteomes" id="UP000034681">
    <property type="component" value="Unassembled WGS sequence"/>
</dbReference>